<feature type="region of interest" description="Disordered" evidence="1">
    <location>
        <begin position="561"/>
        <end position="590"/>
    </location>
</feature>
<feature type="domain" description="DNA/RNA-binding" evidence="2">
    <location>
        <begin position="404"/>
        <end position="700"/>
    </location>
</feature>
<accession>A0A6A6JMU1</accession>
<protein>
    <recommendedName>
        <fullName evidence="2">DNA/RNA-binding domain-containing protein</fullName>
    </recommendedName>
</protein>
<dbReference type="GO" id="GO:0000184">
    <property type="term" value="P:nuclear-transcribed mRNA catabolic process, nonsense-mediated decay"/>
    <property type="evidence" value="ECO:0007669"/>
    <property type="project" value="TreeGrafter"/>
</dbReference>
<dbReference type="AlphaFoldDB" id="A0A6A6JMU1"/>
<evidence type="ECO:0000259" key="2">
    <source>
        <dbReference type="Pfam" id="PF10373"/>
    </source>
</evidence>
<feature type="compositionally biased region" description="Polar residues" evidence="1">
    <location>
        <begin position="203"/>
        <end position="221"/>
    </location>
</feature>
<dbReference type="GO" id="GO:0042162">
    <property type="term" value="F:telomeric DNA binding"/>
    <property type="evidence" value="ECO:0007669"/>
    <property type="project" value="TreeGrafter"/>
</dbReference>
<reference evidence="3" key="1">
    <citation type="journal article" date="2020" name="Stud. Mycol.">
        <title>101 Dothideomycetes genomes: a test case for predicting lifestyles and emergence of pathogens.</title>
        <authorList>
            <person name="Haridas S."/>
            <person name="Albert R."/>
            <person name="Binder M."/>
            <person name="Bloem J."/>
            <person name="Labutti K."/>
            <person name="Salamov A."/>
            <person name="Andreopoulos B."/>
            <person name="Baker S."/>
            <person name="Barry K."/>
            <person name="Bills G."/>
            <person name="Bluhm B."/>
            <person name="Cannon C."/>
            <person name="Castanera R."/>
            <person name="Culley D."/>
            <person name="Daum C."/>
            <person name="Ezra D."/>
            <person name="Gonzalez J."/>
            <person name="Henrissat B."/>
            <person name="Kuo A."/>
            <person name="Liang C."/>
            <person name="Lipzen A."/>
            <person name="Lutzoni F."/>
            <person name="Magnuson J."/>
            <person name="Mondo S."/>
            <person name="Nolan M."/>
            <person name="Ohm R."/>
            <person name="Pangilinan J."/>
            <person name="Park H.-J."/>
            <person name="Ramirez L."/>
            <person name="Alfaro M."/>
            <person name="Sun H."/>
            <person name="Tritt A."/>
            <person name="Yoshinaga Y."/>
            <person name="Zwiers L.-H."/>
            <person name="Turgeon B."/>
            <person name="Goodwin S."/>
            <person name="Spatafora J."/>
            <person name="Crous P."/>
            <person name="Grigoriev I."/>
        </authorList>
    </citation>
    <scope>NUCLEOTIDE SEQUENCE</scope>
    <source>
        <strain evidence="3">CBS 379.55</strain>
    </source>
</reference>
<organism evidence="3 4">
    <name type="scientific">Westerdykella ornata</name>
    <dbReference type="NCBI Taxonomy" id="318751"/>
    <lineage>
        <taxon>Eukaryota</taxon>
        <taxon>Fungi</taxon>
        <taxon>Dikarya</taxon>
        <taxon>Ascomycota</taxon>
        <taxon>Pezizomycotina</taxon>
        <taxon>Dothideomycetes</taxon>
        <taxon>Pleosporomycetidae</taxon>
        <taxon>Pleosporales</taxon>
        <taxon>Sporormiaceae</taxon>
        <taxon>Westerdykella</taxon>
    </lineage>
</organism>
<sequence>MTSRHVHLHSPYARALQTQANVKTAEQGDPLPCPYCTSHRRLFPDVDQLFTHVTLEHASILQNMTPSRSREYLRDEALRIKLATERSSEATAGGGSTLDIGTLSLLDAARASMPSSARKRPADTEFQARRGKIQGPTLIYDPDHHHPDDLAALVSVTATTNQKSAERLRFSPRHSSRGTNSPYRSTPEPKIQSQHPSSYAPPTHTSIDKTQNTPSPSQQLSDVRKYDPRYPDLLLQPDSRPISQEQLAAEVKSIYAGLTMVETKCIHVDRTQAADKDGEISQDHWQALIALHRTLLHEHHDFFLASQHPSASPALRRLAEKYQMPARMWRHGIYSFLELLRHRLPESMDYMLAFIYLAYQMTALLYETVPAFGDTWIECLGDLGRYRMAVEEDPRDREIWAGVARSWYSKTSDRIPNVGRLYHHLAILARPVVLPQLYYYARSLTCLQPFASARESILKLLDPVLAIAASGQQVLHIDTNFIRTHAILFKRLKPEDFEHARVTFLGQLDSEIGRVTAKWREKGVHIAVTNIAGLFDYGIHDSILRQIFLIHLRKVLQSRSQSRSSTPSDESEENSHISAEQASMKPSLPESEISSKLDTLSSDFTFSGAYLLLTSTFSAVLRRVDDKNVLPFVHVMLAFFSSIAAIPQAAHLADHAPWSEIASFLNALVKSERAEQLVAGPLFPPLQSDNLPLPDDYLIRGQLWCQWYFPDDWFSRKHDEEDRYLEPPSTVKARAERVLRLGYHIATLHRWISYDLRSHTFTVFTADDSS</sequence>
<feature type="region of interest" description="Disordered" evidence="1">
    <location>
        <begin position="111"/>
        <end position="131"/>
    </location>
</feature>
<dbReference type="OrthoDB" id="2017974at2759"/>
<dbReference type="InterPro" id="IPR018834">
    <property type="entry name" value="DNA/RNA-bd_Est1-type"/>
</dbReference>
<dbReference type="Gene3D" id="1.25.40.10">
    <property type="entry name" value="Tetratricopeptide repeat domain"/>
    <property type="match status" value="1"/>
</dbReference>
<evidence type="ECO:0000256" key="1">
    <source>
        <dbReference type="SAM" id="MobiDB-lite"/>
    </source>
</evidence>
<dbReference type="PANTHER" id="PTHR15696">
    <property type="entry name" value="SMG-7 SUPPRESSOR WITH MORPHOLOGICAL EFFECT ON GENITALIA PROTEIN 7"/>
    <property type="match status" value="1"/>
</dbReference>
<evidence type="ECO:0000313" key="3">
    <source>
        <dbReference type="EMBL" id="KAF2277970.1"/>
    </source>
</evidence>
<dbReference type="Proteomes" id="UP000800097">
    <property type="component" value="Unassembled WGS sequence"/>
</dbReference>
<dbReference type="PANTHER" id="PTHR15696:SF0">
    <property type="entry name" value="TELOMERASE-BINDING PROTEIN EST1A"/>
    <property type="match status" value="1"/>
</dbReference>
<proteinExistence type="predicted"/>
<feature type="region of interest" description="Disordered" evidence="1">
    <location>
        <begin position="161"/>
        <end position="224"/>
    </location>
</feature>
<dbReference type="RefSeq" id="XP_033655509.1">
    <property type="nucleotide sequence ID" value="XM_033800212.1"/>
</dbReference>
<gene>
    <name evidence="3" type="ORF">EI97DRAFT_449372</name>
</gene>
<dbReference type="GO" id="GO:0005697">
    <property type="term" value="C:telomerase holoenzyme complex"/>
    <property type="evidence" value="ECO:0007669"/>
    <property type="project" value="TreeGrafter"/>
</dbReference>
<dbReference type="InterPro" id="IPR011990">
    <property type="entry name" value="TPR-like_helical_dom_sf"/>
</dbReference>
<dbReference type="FunFam" id="1.25.40.10:FF:000202">
    <property type="entry name" value="Unplaced genomic scaffold supercont1.7, whole genome shotgun sequence"/>
    <property type="match status" value="1"/>
</dbReference>
<dbReference type="Pfam" id="PF10373">
    <property type="entry name" value="EST1_DNA_bind"/>
    <property type="match status" value="1"/>
</dbReference>
<evidence type="ECO:0000313" key="4">
    <source>
        <dbReference type="Proteomes" id="UP000800097"/>
    </source>
</evidence>
<keyword evidence="4" id="KW-1185">Reference proteome</keyword>
<dbReference type="EMBL" id="ML986489">
    <property type="protein sequence ID" value="KAF2277970.1"/>
    <property type="molecule type" value="Genomic_DNA"/>
</dbReference>
<dbReference type="GO" id="GO:0070034">
    <property type="term" value="F:telomerase RNA binding"/>
    <property type="evidence" value="ECO:0007669"/>
    <property type="project" value="TreeGrafter"/>
</dbReference>
<dbReference type="InterPro" id="IPR045153">
    <property type="entry name" value="Est1/Ebs1-like"/>
</dbReference>
<dbReference type="GeneID" id="54553387"/>
<name>A0A6A6JMU1_WESOR</name>
<dbReference type="SUPFAM" id="SSF48452">
    <property type="entry name" value="TPR-like"/>
    <property type="match status" value="1"/>
</dbReference>